<dbReference type="PANTHER" id="PTHR21063:SF4">
    <property type="entry name" value="CD48 ANTIGEN-RELATED"/>
    <property type="match status" value="1"/>
</dbReference>
<dbReference type="InterPro" id="IPR003599">
    <property type="entry name" value="Ig_sub"/>
</dbReference>
<feature type="domain" description="Immunoglobulin" evidence="2">
    <location>
        <begin position="360"/>
        <end position="464"/>
    </location>
</feature>
<name>A0A8C1QRC5_CYPCA</name>
<evidence type="ECO:0000313" key="3">
    <source>
        <dbReference type="Ensembl" id="ENSCCRP00010059361.1"/>
    </source>
</evidence>
<evidence type="ECO:0000256" key="1">
    <source>
        <dbReference type="SAM" id="SignalP"/>
    </source>
</evidence>
<dbReference type="Pfam" id="PF07679">
    <property type="entry name" value="I-set"/>
    <property type="match status" value="1"/>
</dbReference>
<feature type="chain" id="PRO_5034481102" description="Immunoglobulin domain-containing protein" evidence="1">
    <location>
        <begin position="16"/>
        <end position="512"/>
    </location>
</feature>
<feature type="domain" description="Immunoglobulin" evidence="2">
    <location>
        <begin position="21"/>
        <end position="128"/>
    </location>
</feature>
<dbReference type="Gene3D" id="2.60.40.10">
    <property type="entry name" value="Immunoglobulins"/>
    <property type="match status" value="4"/>
</dbReference>
<dbReference type="SUPFAM" id="SSF48726">
    <property type="entry name" value="Immunoglobulin"/>
    <property type="match status" value="4"/>
</dbReference>
<proteinExistence type="predicted"/>
<feature type="domain" description="Immunoglobulin" evidence="2">
    <location>
        <begin position="135"/>
        <end position="239"/>
    </location>
</feature>
<dbReference type="InterPro" id="IPR013783">
    <property type="entry name" value="Ig-like_fold"/>
</dbReference>
<dbReference type="Proteomes" id="UP000694427">
    <property type="component" value="Unplaced"/>
</dbReference>
<dbReference type="InterPro" id="IPR036179">
    <property type="entry name" value="Ig-like_dom_sf"/>
</dbReference>
<dbReference type="InterPro" id="IPR013098">
    <property type="entry name" value="Ig_I-set"/>
</dbReference>
<evidence type="ECO:0000313" key="4">
    <source>
        <dbReference type="Proteomes" id="UP000694427"/>
    </source>
</evidence>
<keyword evidence="1" id="KW-0732">Signal</keyword>
<feature type="domain" description="Immunoglobulin" evidence="2">
    <location>
        <begin position="249"/>
        <end position="351"/>
    </location>
</feature>
<sequence length="512" mass="57955">MHVSIFLLLCLRVHGFFVAGSDTVSVKEGNSVTLHTGIKMNHEDYFMWYFNKNFIAAITGDLSYICTDVQCKDDDDRFRDRLQLDHQTGSLTIINTRTTDSGLYELQITSGNNSVSISSINSFIVIVTGHHTVSRATKYVSEGDSVTLQTDVETNQQEDIRWHFNDILIAEITGDLSYICTDVQCNNGTERFRDRLKLDHQTGSLTITNIRTRDSGLYLLQISSSSGTTFVKYFYVNLVLAGLCVATDQVSVSVMEKDSVTLHTDVKMNQQEKIVWYFNGIRIAVITGDLSYICTEFQCNEETERFRDRLKLDRKTGSLIITDIRTNDSGHYYLRFNHSCLSGKRFIVAVTGAETPGAEMKRKSVKERESVTLDPGEIKKTNDVMKWYFNETFIAEISEENSKICTDVQCEDADKRFRDRLEVNHHTGSLTITNTRTTDSGLYKLQISSRNSSFSISSCSRSVFSCCSRNMCCCCCCSAAVVVLLLFVAAPAVIYHHKHQTNRNGEYFKQPI</sequence>
<evidence type="ECO:0000259" key="2">
    <source>
        <dbReference type="SMART" id="SM00409"/>
    </source>
</evidence>
<dbReference type="Pfam" id="PF07686">
    <property type="entry name" value="V-set"/>
    <property type="match status" value="1"/>
</dbReference>
<dbReference type="Ensembl" id="ENSCCRT00010065081.1">
    <property type="protein sequence ID" value="ENSCCRP00010059361.1"/>
    <property type="gene ID" value="ENSCCRG00010025148.1"/>
</dbReference>
<dbReference type="AlphaFoldDB" id="A0A8C1QRC5"/>
<keyword evidence="4" id="KW-1185">Reference proteome</keyword>
<organism evidence="3 4">
    <name type="scientific">Cyprinus carpio</name>
    <name type="common">Common carp</name>
    <dbReference type="NCBI Taxonomy" id="7962"/>
    <lineage>
        <taxon>Eukaryota</taxon>
        <taxon>Metazoa</taxon>
        <taxon>Chordata</taxon>
        <taxon>Craniata</taxon>
        <taxon>Vertebrata</taxon>
        <taxon>Euteleostomi</taxon>
        <taxon>Actinopterygii</taxon>
        <taxon>Neopterygii</taxon>
        <taxon>Teleostei</taxon>
        <taxon>Ostariophysi</taxon>
        <taxon>Cypriniformes</taxon>
        <taxon>Cyprinidae</taxon>
        <taxon>Cyprininae</taxon>
        <taxon>Cyprinus</taxon>
    </lineage>
</organism>
<dbReference type="InterPro" id="IPR013106">
    <property type="entry name" value="Ig_V-set"/>
</dbReference>
<dbReference type="PANTHER" id="PTHR21063">
    <property type="entry name" value="LFA-3"/>
    <property type="match status" value="1"/>
</dbReference>
<reference evidence="3" key="2">
    <citation type="submission" date="2025-09" db="UniProtKB">
        <authorList>
            <consortium name="Ensembl"/>
        </authorList>
    </citation>
    <scope>IDENTIFICATION</scope>
</reference>
<accession>A0A8C1QRC5</accession>
<reference evidence="3" key="1">
    <citation type="submission" date="2025-08" db="UniProtKB">
        <authorList>
            <consortium name="Ensembl"/>
        </authorList>
    </citation>
    <scope>IDENTIFICATION</scope>
</reference>
<dbReference type="SMART" id="SM00409">
    <property type="entry name" value="IG"/>
    <property type="match status" value="4"/>
</dbReference>
<protein>
    <recommendedName>
        <fullName evidence="2">Immunoglobulin domain-containing protein</fullName>
    </recommendedName>
</protein>
<feature type="signal peptide" evidence="1">
    <location>
        <begin position="1"/>
        <end position="15"/>
    </location>
</feature>